<dbReference type="Pfam" id="PF03097">
    <property type="entry name" value="BRO1"/>
    <property type="match status" value="1"/>
</dbReference>
<feature type="region of interest" description="Disordered" evidence="3">
    <location>
        <begin position="420"/>
        <end position="460"/>
    </location>
</feature>
<dbReference type="EMBL" id="ML996085">
    <property type="protein sequence ID" value="KAF2152964.1"/>
    <property type="molecule type" value="Genomic_DNA"/>
</dbReference>
<dbReference type="Gene3D" id="1.25.40.280">
    <property type="entry name" value="alix/aip1 like domains"/>
    <property type="match status" value="1"/>
</dbReference>
<evidence type="ECO:0000256" key="3">
    <source>
        <dbReference type="SAM" id="MobiDB-lite"/>
    </source>
</evidence>
<reference evidence="5" key="1">
    <citation type="journal article" date="2020" name="Stud. Mycol.">
        <title>101 Dothideomycetes genomes: a test case for predicting lifestyles and emergence of pathogens.</title>
        <authorList>
            <person name="Haridas S."/>
            <person name="Albert R."/>
            <person name="Binder M."/>
            <person name="Bloem J."/>
            <person name="Labutti K."/>
            <person name="Salamov A."/>
            <person name="Andreopoulos B."/>
            <person name="Baker S."/>
            <person name="Barry K."/>
            <person name="Bills G."/>
            <person name="Bluhm B."/>
            <person name="Cannon C."/>
            <person name="Castanera R."/>
            <person name="Culley D."/>
            <person name="Daum C."/>
            <person name="Ezra D."/>
            <person name="Gonzalez J."/>
            <person name="Henrissat B."/>
            <person name="Kuo A."/>
            <person name="Liang C."/>
            <person name="Lipzen A."/>
            <person name="Lutzoni F."/>
            <person name="Magnuson J."/>
            <person name="Mondo S."/>
            <person name="Nolan M."/>
            <person name="Ohm R."/>
            <person name="Pangilinan J."/>
            <person name="Park H.-J."/>
            <person name="Ramirez L."/>
            <person name="Alfaro M."/>
            <person name="Sun H."/>
            <person name="Tritt A."/>
            <person name="Yoshinaga Y."/>
            <person name="Zwiers L.-H."/>
            <person name="Turgeon B."/>
            <person name="Goodwin S."/>
            <person name="Spatafora J."/>
            <person name="Crous P."/>
            <person name="Grigoriev I."/>
        </authorList>
    </citation>
    <scope>NUCLEOTIDE SEQUENCE</scope>
    <source>
        <strain evidence="5">CBS 260.36</strain>
    </source>
</reference>
<dbReference type="InterPro" id="IPR038499">
    <property type="entry name" value="BRO1_sf"/>
</dbReference>
<keyword evidence="6" id="KW-1185">Reference proteome</keyword>
<accession>A0A9P4J1I0</accession>
<evidence type="ECO:0000256" key="2">
    <source>
        <dbReference type="ARBA" id="ARBA00022193"/>
    </source>
</evidence>
<organism evidence="5 6">
    <name type="scientific">Myriangium duriaei CBS 260.36</name>
    <dbReference type="NCBI Taxonomy" id="1168546"/>
    <lineage>
        <taxon>Eukaryota</taxon>
        <taxon>Fungi</taxon>
        <taxon>Dikarya</taxon>
        <taxon>Ascomycota</taxon>
        <taxon>Pezizomycotina</taxon>
        <taxon>Dothideomycetes</taxon>
        <taxon>Dothideomycetidae</taxon>
        <taxon>Myriangiales</taxon>
        <taxon>Myriangiaceae</taxon>
        <taxon>Myriangium</taxon>
    </lineage>
</organism>
<comment type="similarity">
    <text evidence="1">Belongs to the palC family.</text>
</comment>
<dbReference type="PROSITE" id="PS51180">
    <property type="entry name" value="BRO1"/>
    <property type="match status" value="1"/>
</dbReference>
<dbReference type="InterPro" id="IPR037505">
    <property type="entry name" value="pH-resp_palC"/>
</dbReference>
<dbReference type="GO" id="GO:0071467">
    <property type="term" value="P:cellular response to pH"/>
    <property type="evidence" value="ECO:0007669"/>
    <property type="project" value="InterPro"/>
</dbReference>
<protein>
    <recommendedName>
        <fullName evidence="2">pH-response regulator protein palC</fullName>
    </recommendedName>
</protein>
<evidence type="ECO:0000313" key="5">
    <source>
        <dbReference type="EMBL" id="KAF2152964.1"/>
    </source>
</evidence>
<evidence type="ECO:0000313" key="6">
    <source>
        <dbReference type="Proteomes" id="UP000799439"/>
    </source>
</evidence>
<dbReference type="PANTHER" id="PTHR40463">
    <property type="entry name" value="PH-RESPONSE REGULATOR PROTEIN PALC"/>
    <property type="match status" value="1"/>
</dbReference>
<feature type="domain" description="BRO1" evidence="4">
    <location>
        <begin position="1"/>
        <end position="420"/>
    </location>
</feature>
<dbReference type="AlphaFoldDB" id="A0A9P4J1I0"/>
<dbReference type="InterPro" id="IPR004328">
    <property type="entry name" value="BRO1_dom"/>
</dbReference>
<dbReference type="PANTHER" id="PTHR40463:SF1">
    <property type="entry name" value="PH-RESPONSE REGULATOR PROTEIN PALC"/>
    <property type="match status" value="1"/>
</dbReference>
<comment type="caution">
    <text evidence="5">The sequence shown here is derived from an EMBL/GenBank/DDBJ whole genome shotgun (WGS) entry which is preliminary data.</text>
</comment>
<proteinExistence type="inferred from homology"/>
<gene>
    <name evidence="5" type="ORF">K461DRAFT_254967</name>
</gene>
<dbReference type="SMART" id="SM01041">
    <property type="entry name" value="BRO1"/>
    <property type="match status" value="1"/>
</dbReference>
<dbReference type="OrthoDB" id="10266451at2759"/>
<evidence type="ECO:0000259" key="4">
    <source>
        <dbReference type="PROSITE" id="PS51180"/>
    </source>
</evidence>
<sequence>MPFPYTLPTTSATSLAPFFTSTTHPSLIFSATSQRALVRDILKRHKRLAPPQQAANITSVQNALNSYIPYLLSIYNSSPDAFGATNYGGHAQISVSETKDLLTEWRSTVSSSIPGREPSRVKVRGLRNELAFVLQTLAYTYTHLARSVLFELQRMTSPTSEVRASSIATAMKHLLEAHSIHTYVASLHETSDAPTPVDVSPSTSSALASLAMAEATLIVVLKDDPYAAAVAEDRNKDSKEWMIAAPTIPKVRAHLFARLCTAAADHAAKASSLLLGTGKVDDDLARYCQDLRRTARGKAARFLGIDTEASGKTGEGIAWLRGAKRELGIVSDDDSDRRLEKGADDWGLDAGRLEEIRVVEWLEAKWVKSNDTINVQTVPPFEPLLATMPSGREYHKPKQYQPPLLDASTLNRLRAPIDPSERAFTGDEDDSGDESTLVGEPVGAFPGTGGHYSRSDSTYY</sequence>
<dbReference type="GO" id="GO:0005886">
    <property type="term" value="C:plasma membrane"/>
    <property type="evidence" value="ECO:0007669"/>
    <property type="project" value="TreeGrafter"/>
</dbReference>
<evidence type="ECO:0000256" key="1">
    <source>
        <dbReference type="ARBA" id="ARBA00010997"/>
    </source>
</evidence>
<name>A0A9P4J1I0_9PEZI</name>
<dbReference type="Proteomes" id="UP000799439">
    <property type="component" value="Unassembled WGS sequence"/>
</dbReference>